<dbReference type="InParanoid" id="G1T1J8"/>
<feature type="region of interest" description="Disordered" evidence="1">
    <location>
        <begin position="319"/>
        <end position="434"/>
    </location>
</feature>
<dbReference type="PaxDb" id="9986-ENSOCUP00000009958"/>
<dbReference type="Pfam" id="PF15310">
    <property type="entry name" value="VAD1-2"/>
    <property type="match status" value="1"/>
</dbReference>
<dbReference type="InterPro" id="IPR029297">
    <property type="entry name" value="SPATA32"/>
</dbReference>
<organism evidence="2 3">
    <name type="scientific">Oryctolagus cuniculus</name>
    <name type="common">Rabbit</name>
    <dbReference type="NCBI Taxonomy" id="9986"/>
    <lineage>
        <taxon>Eukaryota</taxon>
        <taxon>Metazoa</taxon>
        <taxon>Chordata</taxon>
        <taxon>Craniata</taxon>
        <taxon>Vertebrata</taxon>
        <taxon>Euteleostomi</taxon>
        <taxon>Mammalia</taxon>
        <taxon>Eutheria</taxon>
        <taxon>Euarchontoglires</taxon>
        <taxon>Glires</taxon>
        <taxon>Lagomorpha</taxon>
        <taxon>Leporidae</taxon>
        <taxon>Oryctolagus</taxon>
    </lineage>
</organism>
<dbReference type="Ensembl" id="ENSOCUT00000011580.3">
    <property type="protein sequence ID" value="ENSOCUP00000009958.3"/>
    <property type="gene ID" value="ENSOCUG00000011580.3"/>
</dbReference>
<dbReference type="GeneTree" id="ENSGT00390000006879"/>
<feature type="compositionally biased region" description="Polar residues" evidence="1">
    <location>
        <begin position="412"/>
        <end position="421"/>
    </location>
</feature>
<keyword evidence="3" id="KW-1185">Reference proteome</keyword>
<sequence length="451" mass="49312">MSQGPAPFESPAPSTLQPTGGAVQAEASLWGRHRGGGGGVSQAPAPQHLQRPPLRQTAHWRRRGSSHLTAPRLPDRASVSMGATGSNGFPCCGQKSVEIVEIPNYSTHRQHPPQVLQEEELELEAELLEQKPPPEEDLDTVPDLDLIPNLEPVKELETDLLQSELDPEAKANTRLDTEPPWQATNLDSGSEDILQQGYRIESLHPCPEALPPPQRFAPWSDLDPVAEEVQRSGQHRSIRVQTSKHLFWADKLIQASEHSLQRMGSVQQNQHSQQLQRPNIHPDLPATDPRLTPNPSESSGPLLLPAIGLPELVSFASSLAMASSSKRDLPSLELMIKAPPQKAEEPSPEPAQPAVDKRDPEPRAEKPPAHKELPKGHIQEDKASPGHYLDFSKPGVKRANIEGEVELLQPPARSSQPQGAQEDSVPGTKKGNPLLLKIHFKLSSPPPPRND</sequence>
<dbReference type="GO" id="GO:0003779">
    <property type="term" value="F:actin binding"/>
    <property type="evidence" value="ECO:0007669"/>
    <property type="project" value="TreeGrafter"/>
</dbReference>
<feature type="region of interest" description="Disordered" evidence="1">
    <location>
        <begin position="259"/>
        <end position="304"/>
    </location>
</feature>
<dbReference type="GO" id="GO:0007283">
    <property type="term" value="P:spermatogenesis"/>
    <property type="evidence" value="ECO:0007669"/>
    <property type="project" value="InterPro"/>
</dbReference>
<feature type="region of interest" description="Disordered" evidence="1">
    <location>
        <begin position="1"/>
        <end position="90"/>
    </location>
</feature>
<reference evidence="2" key="2">
    <citation type="submission" date="2025-08" db="UniProtKB">
        <authorList>
            <consortium name="Ensembl"/>
        </authorList>
    </citation>
    <scope>IDENTIFICATION</scope>
    <source>
        <strain evidence="2">Thorbecke</strain>
    </source>
</reference>
<reference evidence="2 3" key="1">
    <citation type="journal article" date="2011" name="Nature">
        <title>A high-resolution map of human evolutionary constraint using 29 mammals.</title>
        <authorList>
            <person name="Lindblad-Toh K."/>
            <person name="Garber M."/>
            <person name="Zuk O."/>
            <person name="Lin M.F."/>
            <person name="Parker B.J."/>
            <person name="Washietl S."/>
            <person name="Kheradpour P."/>
            <person name="Ernst J."/>
            <person name="Jordan G."/>
            <person name="Mauceli E."/>
            <person name="Ward L.D."/>
            <person name="Lowe C.B."/>
            <person name="Holloway A.K."/>
            <person name="Clamp M."/>
            <person name="Gnerre S."/>
            <person name="Alfoldi J."/>
            <person name="Beal K."/>
            <person name="Chang J."/>
            <person name="Clawson H."/>
            <person name="Cuff J."/>
            <person name="Di Palma F."/>
            <person name="Fitzgerald S."/>
            <person name="Flicek P."/>
            <person name="Guttman M."/>
            <person name="Hubisz M.J."/>
            <person name="Jaffe D.B."/>
            <person name="Jungreis I."/>
            <person name="Kent W.J."/>
            <person name="Kostka D."/>
            <person name="Lara M."/>
            <person name="Martins A.L."/>
            <person name="Massingham T."/>
            <person name="Moltke I."/>
            <person name="Raney B.J."/>
            <person name="Rasmussen M.D."/>
            <person name="Robinson J."/>
            <person name="Stark A."/>
            <person name="Vilella A.J."/>
            <person name="Wen J."/>
            <person name="Xie X."/>
            <person name="Zody M.C."/>
            <person name="Baldwin J."/>
            <person name="Bloom T."/>
            <person name="Chin C.W."/>
            <person name="Heiman D."/>
            <person name="Nicol R."/>
            <person name="Nusbaum C."/>
            <person name="Young S."/>
            <person name="Wilkinson J."/>
            <person name="Worley K.C."/>
            <person name="Kovar C.L."/>
            <person name="Muzny D.M."/>
            <person name="Gibbs R.A."/>
            <person name="Cree A."/>
            <person name="Dihn H.H."/>
            <person name="Fowler G."/>
            <person name="Jhangiani S."/>
            <person name="Joshi V."/>
            <person name="Lee S."/>
            <person name="Lewis L.R."/>
            <person name="Nazareth L.V."/>
            <person name="Okwuonu G."/>
            <person name="Santibanez J."/>
            <person name="Warren W.C."/>
            <person name="Mardis E.R."/>
            <person name="Weinstock G.M."/>
            <person name="Wilson R.K."/>
            <person name="Delehaunty K."/>
            <person name="Dooling D."/>
            <person name="Fronik C."/>
            <person name="Fulton L."/>
            <person name="Fulton B."/>
            <person name="Graves T."/>
            <person name="Minx P."/>
            <person name="Sodergren E."/>
            <person name="Birney E."/>
            <person name="Margulies E.H."/>
            <person name="Herrero J."/>
            <person name="Green E.D."/>
            <person name="Haussler D."/>
            <person name="Siepel A."/>
            <person name="Goldman N."/>
            <person name="Pollard K.S."/>
            <person name="Pedersen J.S."/>
            <person name="Lander E.S."/>
            <person name="Kellis M."/>
        </authorList>
    </citation>
    <scope>NUCLEOTIDE SEQUENCE [LARGE SCALE GENOMIC DNA]</scope>
    <source>
        <strain evidence="2 3">Thorbecke inbred</strain>
    </source>
</reference>
<evidence type="ECO:0000313" key="2">
    <source>
        <dbReference type="Ensembl" id="ENSOCUP00000009958.3"/>
    </source>
</evidence>
<name>G1T1J8_RABIT</name>
<dbReference type="HOGENOM" id="CLU_064427_0_0_1"/>
<gene>
    <name evidence="2" type="primary">SPATA32</name>
</gene>
<accession>G1T1J8</accession>
<protein>
    <recommendedName>
        <fullName evidence="4">Spermatogenesis associated 32</fullName>
    </recommendedName>
</protein>
<feature type="region of interest" description="Disordered" evidence="1">
    <location>
        <begin position="168"/>
        <end position="188"/>
    </location>
</feature>
<dbReference type="EMBL" id="AAGW02039817">
    <property type="status" value="NOT_ANNOTATED_CDS"/>
    <property type="molecule type" value="Genomic_DNA"/>
</dbReference>
<evidence type="ECO:0000256" key="1">
    <source>
        <dbReference type="SAM" id="MobiDB-lite"/>
    </source>
</evidence>
<reference evidence="2" key="3">
    <citation type="submission" date="2025-09" db="UniProtKB">
        <authorList>
            <consortium name="Ensembl"/>
        </authorList>
    </citation>
    <scope>IDENTIFICATION</scope>
    <source>
        <strain evidence="2">Thorbecke</strain>
    </source>
</reference>
<dbReference type="Bgee" id="ENSOCUG00000011580">
    <property type="expression patterns" value="Expressed in testis and 6 other cell types or tissues"/>
</dbReference>
<dbReference type="PANTHER" id="PTHR37338">
    <property type="entry name" value="SPERMATOGENESIS-ASSOCIATED PROTEIN 32"/>
    <property type="match status" value="1"/>
</dbReference>
<dbReference type="FunCoup" id="G1T1J8">
    <property type="interactions" value="45"/>
</dbReference>
<dbReference type="Proteomes" id="UP000001811">
    <property type="component" value="Chromosome 19"/>
</dbReference>
<feature type="compositionally biased region" description="Low complexity" evidence="1">
    <location>
        <begin position="267"/>
        <end position="276"/>
    </location>
</feature>
<feature type="compositionally biased region" description="Basic and acidic residues" evidence="1">
    <location>
        <begin position="168"/>
        <end position="177"/>
    </location>
</feature>
<dbReference type="PANTHER" id="PTHR37338:SF1">
    <property type="entry name" value="SPERMATOGENESIS-ASSOCIATED PROTEIN 32"/>
    <property type="match status" value="1"/>
</dbReference>
<evidence type="ECO:0000313" key="3">
    <source>
        <dbReference type="Proteomes" id="UP000001811"/>
    </source>
</evidence>
<dbReference type="EMBL" id="AAGW02039818">
    <property type="status" value="NOT_ANNOTATED_CDS"/>
    <property type="molecule type" value="Genomic_DNA"/>
</dbReference>
<dbReference type="GO" id="GO:0048471">
    <property type="term" value="C:perinuclear region of cytoplasm"/>
    <property type="evidence" value="ECO:0007669"/>
    <property type="project" value="TreeGrafter"/>
</dbReference>
<dbReference type="eggNOG" id="ENOG502RU2T">
    <property type="taxonomic scope" value="Eukaryota"/>
</dbReference>
<proteinExistence type="predicted"/>
<dbReference type="AlphaFoldDB" id="G1T1J8"/>
<feature type="compositionally biased region" description="Basic and acidic residues" evidence="1">
    <location>
        <begin position="355"/>
        <end position="384"/>
    </location>
</feature>
<evidence type="ECO:0008006" key="4">
    <source>
        <dbReference type="Google" id="ProtNLM"/>
    </source>
</evidence>